<feature type="repeat" description="TPR" evidence="1">
    <location>
        <begin position="167"/>
        <end position="200"/>
    </location>
</feature>
<sequence length="255" mass="28894">MAGNKRPNRKGKPSTNKGKKELHTQEGDTTTQIFENLESADTLQERLLGTETFLKRNQRIITIALGVLVVAVAGYFVMNYLQGEKERKAQEEIFFAQRYYEIDSLNRVVNGFGTRPGAKAINEDYSGTKAGNLAAFYTGVAYLKQGKFQEAINYLEEFSTSDLLVQARAYSLVADAYQELKQYDKAILNYKKAIDHEPNKFFTPPYLMKLALVYELQNKPKAAIATYERLLKDYPNASDANNAKKYKGKLLAQKK</sequence>
<organism evidence="4 5">
    <name type="scientific">Microscilla marina ATCC 23134</name>
    <dbReference type="NCBI Taxonomy" id="313606"/>
    <lineage>
        <taxon>Bacteria</taxon>
        <taxon>Pseudomonadati</taxon>
        <taxon>Bacteroidota</taxon>
        <taxon>Cytophagia</taxon>
        <taxon>Cytophagales</taxon>
        <taxon>Microscillaceae</taxon>
        <taxon>Microscilla</taxon>
    </lineage>
</organism>
<dbReference type="RefSeq" id="WP_002697505.1">
    <property type="nucleotide sequence ID" value="NZ_AAWS01000014.1"/>
</dbReference>
<dbReference type="EMBL" id="AAWS01000014">
    <property type="protein sequence ID" value="EAY28760.1"/>
    <property type="molecule type" value="Genomic_DNA"/>
</dbReference>
<keyword evidence="3" id="KW-1133">Transmembrane helix</keyword>
<feature type="compositionally biased region" description="Basic residues" evidence="2">
    <location>
        <begin position="1"/>
        <end position="12"/>
    </location>
</feature>
<reference evidence="4 5" key="1">
    <citation type="submission" date="2007-01" db="EMBL/GenBank/DDBJ databases">
        <authorList>
            <person name="Haygood M."/>
            <person name="Podell S."/>
            <person name="Anderson C."/>
            <person name="Hopkinson B."/>
            <person name="Roe K."/>
            <person name="Barbeau K."/>
            <person name="Gaasterland T."/>
            <person name="Ferriera S."/>
            <person name="Johnson J."/>
            <person name="Kravitz S."/>
            <person name="Beeson K."/>
            <person name="Sutton G."/>
            <person name="Rogers Y.-H."/>
            <person name="Friedman R."/>
            <person name="Frazier M."/>
            <person name="Venter J.C."/>
        </authorList>
    </citation>
    <scope>NUCLEOTIDE SEQUENCE [LARGE SCALE GENOMIC DNA]</scope>
    <source>
        <strain evidence="4 5">ATCC 23134</strain>
    </source>
</reference>
<dbReference type="SMART" id="SM00028">
    <property type="entry name" value="TPR"/>
    <property type="match status" value="2"/>
</dbReference>
<evidence type="ECO:0000256" key="2">
    <source>
        <dbReference type="SAM" id="MobiDB-lite"/>
    </source>
</evidence>
<protein>
    <submittedName>
        <fullName evidence="4">Tetratricopeptide repeat domain protein</fullName>
    </submittedName>
</protein>
<evidence type="ECO:0000256" key="1">
    <source>
        <dbReference type="PROSITE-ProRule" id="PRU00339"/>
    </source>
</evidence>
<dbReference type="Pfam" id="PF13174">
    <property type="entry name" value="TPR_6"/>
    <property type="match status" value="2"/>
</dbReference>
<gene>
    <name evidence="4" type="ORF">M23134_07858</name>
</gene>
<name>A1ZLK6_MICM2</name>
<evidence type="ECO:0000313" key="5">
    <source>
        <dbReference type="Proteomes" id="UP000004095"/>
    </source>
</evidence>
<evidence type="ECO:0000256" key="3">
    <source>
        <dbReference type="SAM" id="Phobius"/>
    </source>
</evidence>
<dbReference type="eggNOG" id="COG1729">
    <property type="taxonomic scope" value="Bacteria"/>
</dbReference>
<dbReference type="AlphaFoldDB" id="A1ZLK6"/>
<dbReference type="SUPFAM" id="SSF48452">
    <property type="entry name" value="TPR-like"/>
    <property type="match status" value="1"/>
</dbReference>
<dbReference type="InterPro" id="IPR019734">
    <property type="entry name" value="TPR_rpt"/>
</dbReference>
<feature type="region of interest" description="Disordered" evidence="2">
    <location>
        <begin position="1"/>
        <end position="31"/>
    </location>
</feature>
<dbReference type="PROSITE" id="PS50293">
    <property type="entry name" value="TPR_REGION"/>
    <property type="match status" value="1"/>
</dbReference>
<comment type="caution">
    <text evidence="4">The sequence shown here is derived from an EMBL/GenBank/DDBJ whole genome shotgun (WGS) entry which is preliminary data.</text>
</comment>
<dbReference type="OrthoDB" id="9808622at2"/>
<accession>A1ZLK6</accession>
<dbReference type="PROSITE" id="PS50005">
    <property type="entry name" value="TPR"/>
    <property type="match status" value="1"/>
</dbReference>
<dbReference type="Gene3D" id="1.25.40.10">
    <property type="entry name" value="Tetratricopeptide repeat domain"/>
    <property type="match status" value="1"/>
</dbReference>
<keyword evidence="3" id="KW-0472">Membrane</keyword>
<evidence type="ECO:0000313" key="4">
    <source>
        <dbReference type="EMBL" id="EAY28760.1"/>
    </source>
</evidence>
<dbReference type="InterPro" id="IPR011990">
    <property type="entry name" value="TPR-like_helical_dom_sf"/>
</dbReference>
<proteinExistence type="predicted"/>
<feature type="transmembrane region" description="Helical" evidence="3">
    <location>
        <begin position="60"/>
        <end position="81"/>
    </location>
</feature>
<keyword evidence="1" id="KW-0802">TPR repeat</keyword>
<keyword evidence="5" id="KW-1185">Reference proteome</keyword>
<dbReference type="Proteomes" id="UP000004095">
    <property type="component" value="Unassembled WGS sequence"/>
</dbReference>
<dbReference type="Pfam" id="PF00515">
    <property type="entry name" value="TPR_1"/>
    <property type="match status" value="1"/>
</dbReference>
<keyword evidence="3" id="KW-0812">Transmembrane</keyword>